<comment type="caution">
    <text evidence="1">The sequence shown here is derived from an EMBL/GenBank/DDBJ whole genome shotgun (WGS) entry which is preliminary data.</text>
</comment>
<dbReference type="PATRIC" id="fig|991778.3.peg.1929"/>
<evidence type="ECO:0000313" key="2">
    <source>
        <dbReference type="Proteomes" id="UP000006222"/>
    </source>
</evidence>
<evidence type="ECO:0000313" key="1">
    <source>
        <dbReference type="EMBL" id="EGF28189.1"/>
    </source>
</evidence>
<dbReference type="InterPro" id="IPR018644">
    <property type="entry name" value="DUF2071"/>
</dbReference>
<dbReference type="Pfam" id="PF09844">
    <property type="entry name" value="DUF2071"/>
    <property type="match status" value="1"/>
</dbReference>
<dbReference type="AlphaFoldDB" id="F2AQ53"/>
<protein>
    <recommendedName>
        <fullName evidence="3">DUF2071 domain-containing protein</fullName>
    </recommendedName>
</protein>
<organism evidence="1 2">
    <name type="scientific">Rhodopirellula baltica WH47</name>
    <dbReference type="NCBI Taxonomy" id="991778"/>
    <lineage>
        <taxon>Bacteria</taxon>
        <taxon>Pseudomonadati</taxon>
        <taxon>Planctomycetota</taxon>
        <taxon>Planctomycetia</taxon>
        <taxon>Pirellulales</taxon>
        <taxon>Pirellulaceae</taxon>
        <taxon>Rhodopirellula</taxon>
    </lineage>
</organism>
<dbReference type="PANTHER" id="PTHR39186">
    <property type="entry name" value="DUF2071 FAMILY PROTEIN"/>
    <property type="match status" value="1"/>
</dbReference>
<reference evidence="1 2" key="1">
    <citation type="journal article" date="2013" name="Mar. Genomics">
        <title>Expression of sulfatases in Rhodopirellula baltica and the diversity of sulfatases in the genus Rhodopirellula.</title>
        <authorList>
            <person name="Wegner C.E."/>
            <person name="Richter-Heitmann T."/>
            <person name="Klindworth A."/>
            <person name="Klockow C."/>
            <person name="Richter M."/>
            <person name="Achstetter T."/>
            <person name="Glockner F.O."/>
            <person name="Harder J."/>
        </authorList>
    </citation>
    <scope>NUCLEOTIDE SEQUENCE [LARGE SCALE GENOMIC DNA]</scope>
    <source>
        <strain evidence="1 2">WH47</strain>
    </source>
</reference>
<dbReference type="PANTHER" id="PTHR39186:SF1">
    <property type="entry name" value="DUF2071 DOMAIN-CONTAINING PROTEIN"/>
    <property type="match status" value="1"/>
</dbReference>
<dbReference type="EMBL" id="AFAR01000106">
    <property type="protein sequence ID" value="EGF28189.1"/>
    <property type="molecule type" value="Genomic_DNA"/>
</dbReference>
<dbReference type="Proteomes" id="UP000006222">
    <property type="component" value="Unassembled WGS sequence"/>
</dbReference>
<name>F2AQ53_RHOBT</name>
<accession>F2AQ53</accession>
<dbReference type="RefSeq" id="WP_007325764.1">
    <property type="nucleotide sequence ID" value="NZ_AFAR01000106.1"/>
</dbReference>
<sequence>MKFLSAVWCDLLLANYEVDPHVLQRFVPAGTSLDDFEGRHYVSLVAFRFEKTSVLGVPALFHRRFEEVNLRFYVKPNRDPSLRAVTFIKEIVPSRIIPFVANHLFDENYVCLPMSHSVDEQSCWFAWGQGQSQRFSATIGNERSLPASDSFSEFITEHYWGYAKGPKRTLEYEVTHPRWQCSEVFDYSINVDFGQTYGDEFAFLDRSAPVNVLYTPGSEVTVSFPRRL</sequence>
<gene>
    <name evidence="1" type="ORF">RBWH47_02847</name>
</gene>
<proteinExistence type="predicted"/>
<evidence type="ECO:0008006" key="3">
    <source>
        <dbReference type="Google" id="ProtNLM"/>
    </source>
</evidence>